<keyword evidence="3" id="KW-1185">Reference proteome</keyword>
<gene>
    <name evidence="2" type="ORF">M407DRAFT_245646</name>
</gene>
<evidence type="ECO:0000313" key="2">
    <source>
        <dbReference type="EMBL" id="KIO20936.1"/>
    </source>
</evidence>
<sequence length="154" mass="16661">MHPTSATRAVPVRQGVLGLYPVAPVLCVAGILYVYAFFALFILFGLVSSTSYTVIAAPADGDAKEGFPSSTKQERALVLGQLWLTNPLPLVASIFAGKDGRDPQRSIADNSLNMVFDEEGIVDYLAIGRTKIGGEMKFGLRRREKIVRGSEETL</sequence>
<organism evidence="2 3">
    <name type="scientific">Tulasnella calospora MUT 4182</name>
    <dbReference type="NCBI Taxonomy" id="1051891"/>
    <lineage>
        <taxon>Eukaryota</taxon>
        <taxon>Fungi</taxon>
        <taxon>Dikarya</taxon>
        <taxon>Basidiomycota</taxon>
        <taxon>Agaricomycotina</taxon>
        <taxon>Agaricomycetes</taxon>
        <taxon>Cantharellales</taxon>
        <taxon>Tulasnellaceae</taxon>
        <taxon>Tulasnella</taxon>
    </lineage>
</organism>
<dbReference type="Proteomes" id="UP000054248">
    <property type="component" value="Unassembled WGS sequence"/>
</dbReference>
<dbReference type="EMBL" id="KN823155">
    <property type="protein sequence ID" value="KIO20936.1"/>
    <property type="molecule type" value="Genomic_DNA"/>
</dbReference>
<protein>
    <submittedName>
        <fullName evidence="2">Uncharacterized protein</fullName>
    </submittedName>
</protein>
<proteinExistence type="predicted"/>
<dbReference type="AlphaFoldDB" id="A0A0C3Q8Z2"/>
<evidence type="ECO:0000313" key="3">
    <source>
        <dbReference type="Proteomes" id="UP000054248"/>
    </source>
</evidence>
<dbReference type="OrthoDB" id="3357029at2759"/>
<accession>A0A0C3Q8Z2</accession>
<name>A0A0C3Q8Z2_9AGAM</name>
<feature type="transmembrane region" description="Helical" evidence="1">
    <location>
        <begin position="20"/>
        <end position="47"/>
    </location>
</feature>
<keyword evidence="1" id="KW-0472">Membrane</keyword>
<reference evidence="2 3" key="1">
    <citation type="submission" date="2014-04" db="EMBL/GenBank/DDBJ databases">
        <authorList>
            <consortium name="DOE Joint Genome Institute"/>
            <person name="Kuo A."/>
            <person name="Girlanda M."/>
            <person name="Perotto S."/>
            <person name="Kohler A."/>
            <person name="Nagy L.G."/>
            <person name="Floudas D."/>
            <person name="Copeland A."/>
            <person name="Barry K.W."/>
            <person name="Cichocki N."/>
            <person name="Veneault-Fourrey C."/>
            <person name="LaButti K."/>
            <person name="Lindquist E.A."/>
            <person name="Lipzen A."/>
            <person name="Lundell T."/>
            <person name="Morin E."/>
            <person name="Murat C."/>
            <person name="Sun H."/>
            <person name="Tunlid A."/>
            <person name="Henrissat B."/>
            <person name="Grigoriev I.V."/>
            <person name="Hibbett D.S."/>
            <person name="Martin F."/>
            <person name="Nordberg H.P."/>
            <person name="Cantor M.N."/>
            <person name="Hua S.X."/>
        </authorList>
    </citation>
    <scope>NUCLEOTIDE SEQUENCE [LARGE SCALE GENOMIC DNA]</scope>
    <source>
        <strain evidence="2 3">MUT 4182</strain>
    </source>
</reference>
<feature type="non-terminal residue" evidence="2">
    <location>
        <position position="1"/>
    </location>
</feature>
<evidence type="ECO:0000256" key="1">
    <source>
        <dbReference type="SAM" id="Phobius"/>
    </source>
</evidence>
<keyword evidence="1" id="KW-0812">Transmembrane</keyword>
<keyword evidence="1" id="KW-1133">Transmembrane helix</keyword>
<dbReference type="HOGENOM" id="CLU_1705554_0_0_1"/>
<reference evidence="3" key="2">
    <citation type="submission" date="2015-01" db="EMBL/GenBank/DDBJ databases">
        <title>Evolutionary Origins and Diversification of the Mycorrhizal Mutualists.</title>
        <authorList>
            <consortium name="DOE Joint Genome Institute"/>
            <consortium name="Mycorrhizal Genomics Consortium"/>
            <person name="Kohler A."/>
            <person name="Kuo A."/>
            <person name="Nagy L.G."/>
            <person name="Floudas D."/>
            <person name="Copeland A."/>
            <person name="Barry K.W."/>
            <person name="Cichocki N."/>
            <person name="Veneault-Fourrey C."/>
            <person name="LaButti K."/>
            <person name="Lindquist E.A."/>
            <person name="Lipzen A."/>
            <person name="Lundell T."/>
            <person name="Morin E."/>
            <person name="Murat C."/>
            <person name="Riley R."/>
            <person name="Ohm R."/>
            <person name="Sun H."/>
            <person name="Tunlid A."/>
            <person name="Henrissat B."/>
            <person name="Grigoriev I.V."/>
            <person name="Hibbett D.S."/>
            <person name="Martin F."/>
        </authorList>
    </citation>
    <scope>NUCLEOTIDE SEQUENCE [LARGE SCALE GENOMIC DNA]</scope>
    <source>
        <strain evidence="3">MUT 4182</strain>
    </source>
</reference>